<evidence type="ECO:0000256" key="5">
    <source>
        <dbReference type="SAM" id="Phobius"/>
    </source>
</evidence>
<dbReference type="OrthoDB" id="5977743at2759"/>
<dbReference type="GO" id="GO:0005783">
    <property type="term" value="C:endoplasmic reticulum"/>
    <property type="evidence" value="ECO:0007669"/>
    <property type="project" value="TreeGrafter"/>
</dbReference>
<accession>A0A2P5C9K2</accession>
<name>A0A2P5C9K2_PARAD</name>
<dbReference type="FunFam" id="3.60.21.10:FF:000050">
    <property type="entry name" value="Calcineurin-like metallo-phosphoesterase superfamily protein"/>
    <property type="match status" value="1"/>
</dbReference>
<dbReference type="CDD" id="cd07384">
    <property type="entry name" value="MPP_Cdc1_like"/>
    <property type="match status" value="1"/>
</dbReference>
<keyword evidence="8" id="KW-1185">Reference proteome</keyword>
<dbReference type="STRING" id="3476.A0A2P5C9K2"/>
<reference evidence="8" key="1">
    <citation type="submission" date="2016-06" db="EMBL/GenBank/DDBJ databases">
        <title>Parallel loss of symbiosis genes in relatives of nitrogen-fixing non-legume Parasponia.</title>
        <authorList>
            <person name="Van Velzen R."/>
            <person name="Holmer R."/>
            <person name="Bu F."/>
            <person name="Rutten L."/>
            <person name="Van Zeijl A."/>
            <person name="Liu W."/>
            <person name="Santuari L."/>
            <person name="Cao Q."/>
            <person name="Sharma T."/>
            <person name="Shen D."/>
            <person name="Roswanjaya Y."/>
            <person name="Wardhani T."/>
            <person name="Kalhor M.S."/>
            <person name="Jansen J."/>
            <person name="Van den Hoogen J."/>
            <person name="Gungor B."/>
            <person name="Hartog M."/>
            <person name="Hontelez J."/>
            <person name="Verver J."/>
            <person name="Yang W.-C."/>
            <person name="Schijlen E."/>
            <person name="Repin R."/>
            <person name="Schilthuizen M."/>
            <person name="Schranz E."/>
            <person name="Heidstra R."/>
            <person name="Miyata K."/>
            <person name="Fedorova E."/>
            <person name="Kohlen W."/>
            <person name="Bisseling T."/>
            <person name="Smit S."/>
            <person name="Geurts R."/>
        </authorList>
    </citation>
    <scope>NUCLEOTIDE SEQUENCE [LARGE SCALE GENOMIC DNA]</scope>
    <source>
        <strain evidence="8">cv. WU1-14</strain>
    </source>
</reference>
<dbReference type="PANTHER" id="PTHR13315:SF4">
    <property type="entry name" value="METALLOPHOSPHOESTERASE, ISOFORM E"/>
    <property type="match status" value="1"/>
</dbReference>
<evidence type="ECO:0000256" key="3">
    <source>
        <dbReference type="ARBA" id="ARBA00022989"/>
    </source>
</evidence>
<dbReference type="SUPFAM" id="SSF56300">
    <property type="entry name" value="Metallo-dependent phosphatases"/>
    <property type="match status" value="1"/>
</dbReference>
<dbReference type="Proteomes" id="UP000237105">
    <property type="component" value="Unassembled WGS sequence"/>
</dbReference>
<dbReference type="Pfam" id="PF00149">
    <property type="entry name" value="Metallophos"/>
    <property type="match status" value="1"/>
</dbReference>
<keyword evidence="2 5" id="KW-0812">Transmembrane</keyword>
<evidence type="ECO:0000313" key="7">
    <source>
        <dbReference type="EMBL" id="PON57703.1"/>
    </source>
</evidence>
<evidence type="ECO:0000259" key="6">
    <source>
        <dbReference type="Pfam" id="PF00149"/>
    </source>
</evidence>
<dbReference type="InterPro" id="IPR029052">
    <property type="entry name" value="Metallo-depent_PP-like"/>
</dbReference>
<proteinExistence type="predicted"/>
<feature type="domain" description="Calcineurin-like phosphoesterase" evidence="6">
    <location>
        <begin position="57"/>
        <end position="298"/>
    </location>
</feature>
<protein>
    <submittedName>
        <fullName evidence="7">Calcineurin-like phosphoesterase domain, apaH type</fullName>
    </submittedName>
</protein>
<dbReference type="Gene3D" id="3.60.21.10">
    <property type="match status" value="1"/>
</dbReference>
<feature type="transmembrane region" description="Helical" evidence="5">
    <location>
        <begin position="360"/>
        <end position="379"/>
    </location>
</feature>
<dbReference type="InterPro" id="IPR033308">
    <property type="entry name" value="PGAP5/Cdc1/Ted1"/>
</dbReference>
<dbReference type="GO" id="GO:0016787">
    <property type="term" value="F:hydrolase activity"/>
    <property type="evidence" value="ECO:0007669"/>
    <property type="project" value="InterPro"/>
</dbReference>
<gene>
    <name evidence="7" type="ORF">PanWU01x14_172510</name>
</gene>
<keyword evidence="4 5" id="KW-0472">Membrane</keyword>
<dbReference type="PANTHER" id="PTHR13315">
    <property type="entry name" value="METALLO PHOSPHOESTERASE RELATED"/>
    <property type="match status" value="1"/>
</dbReference>
<dbReference type="EMBL" id="JXTB01000157">
    <property type="protein sequence ID" value="PON57703.1"/>
    <property type="molecule type" value="Genomic_DNA"/>
</dbReference>
<evidence type="ECO:0000256" key="1">
    <source>
        <dbReference type="ARBA" id="ARBA00004141"/>
    </source>
</evidence>
<evidence type="ECO:0000256" key="2">
    <source>
        <dbReference type="ARBA" id="ARBA00022692"/>
    </source>
</evidence>
<evidence type="ECO:0000256" key="4">
    <source>
        <dbReference type="ARBA" id="ARBA00023136"/>
    </source>
</evidence>
<dbReference type="AlphaFoldDB" id="A0A2P5C9K2"/>
<organism evidence="7 8">
    <name type="scientific">Parasponia andersonii</name>
    <name type="common">Sponia andersonii</name>
    <dbReference type="NCBI Taxonomy" id="3476"/>
    <lineage>
        <taxon>Eukaryota</taxon>
        <taxon>Viridiplantae</taxon>
        <taxon>Streptophyta</taxon>
        <taxon>Embryophyta</taxon>
        <taxon>Tracheophyta</taxon>
        <taxon>Spermatophyta</taxon>
        <taxon>Magnoliopsida</taxon>
        <taxon>eudicotyledons</taxon>
        <taxon>Gunneridae</taxon>
        <taxon>Pentapetalae</taxon>
        <taxon>rosids</taxon>
        <taxon>fabids</taxon>
        <taxon>Rosales</taxon>
        <taxon>Cannabaceae</taxon>
        <taxon>Parasponia</taxon>
    </lineage>
</organism>
<comment type="caution">
    <text evidence="7">The sequence shown here is derived from an EMBL/GenBank/DDBJ whole genome shotgun (WGS) entry which is preliminary data.</text>
</comment>
<sequence length="534" mass="61182">MKQRELTGLLCVIWAASLLYGEMVAYWLPSLWSCSWPHLHRPNSTVDGARYPGDYVKIAVITDPQLMDKTSLNLASKSLALEMAQFYTDLYMRRAFLSSIMPLKPDVILYLGDYFDGGPYLSDEEWQESLNRFKHIFYLDTQGMHRDIKVYFLPGNHDIGYESVHIHNPQVVNRYEHEFGKRNYRFTAGKVEFIAVDAQTLDATAHHQENQASSSLEFVKNVSMDVQSYPRVLLTHIPLYRRDWTYCGPNRNSPVINQRILRTTDGEIRYQNYVSEESSDFLLELLKPVLILSGHDHDQCTLTHKSTSGPVMEHTVGTISWQQGNLYPSFMLLSASNIVLSDTSSAAVSTQLCFLPVQTFIYIWYLVLFIFTLLALLLWPTSSVSCWHRLSDLAGYGKQMLSGLLSATKEKNEDLECEYEMIWDAEGSMHLVKKPSNTSPSVKRLTEMNPERGSAVIRPTARKNISPESDISLSVDNNADIELDHMTKLPPRGTRSWRKIVIQRLLRTFLMLSIIAAVNVPLYMILLFKDWIDQ</sequence>
<dbReference type="InterPro" id="IPR004843">
    <property type="entry name" value="Calcineurin-like_PHP"/>
</dbReference>
<feature type="transmembrane region" description="Helical" evidence="5">
    <location>
        <begin position="505"/>
        <end position="528"/>
    </location>
</feature>
<keyword evidence="3 5" id="KW-1133">Transmembrane helix</keyword>
<dbReference type="GO" id="GO:0016020">
    <property type="term" value="C:membrane"/>
    <property type="evidence" value="ECO:0007669"/>
    <property type="project" value="UniProtKB-SubCell"/>
</dbReference>
<comment type="subcellular location">
    <subcellularLocation>
        <location evidence="1">Membrane</location>
        <topology evidence="1">Multi-pass membrane protein</topology>
    </subcellularLocation>
</comment>
<evidence type="ECO:0000313" key="8">
    <source>
        <dbReference type="Proteomes" id="UP000237105"/>
    </source>
</evidence>
<dbReference type="GO" id="GO:0006506">
    <property type="term" value="P:GPI anchor biosynthetic process"/>
    <property type="evidence" value="ECO:0007669"/>
    <property type="project" value="InterPro"/>
</dbReference>